<proteinExistence type="predicted"/>
<dbReference type="EMBL" id="CM001219">
    <property type="protein sequence ID" value="KEH34566.1"/>
    <property type="molecule type" value="Genomic_DNA"/>
</dbReference>
<sequence length="81" mass="9233">MDFTTINMPNWFVNQQVCNRQYAIDFQNNQVKTIYASTIITLNPTFASDNHSPCNITASRVLLAVSFITFTIRSCTTPFHP</sequence>
<evidence type="ECO:0000313" key="2">
    <source>
        <dbReference type="EnsemblPlants" id="KEH34566"/>
    </source>
</evidence>
<evidence type="ECO:0000313" key="1">
    <source>
        <dbReference type="EMBL" id="KEH34566.1"/>
    </source>
</evidence>
<dbReference type="HOGENOM" id="CLU_2577450_0_0_1"/>
<reference evidence="1 3" key="2">
    <citation type="journal article" date="2014" name="BMC Genomics">
        <title>An improved genome release (version Mt4.0) for the model legume Medicago truncatula.</title>
        <authorList>
            <person name="Tang H."/>
            <person name="Krishnakumar V."/>
            <person name="Bidwell S."/>
            <person name="Rosen B."/>
            <person name="Chan A."/>
            <person name="Zhou S."/>
            <person name="Gentzbittel L."/>
            <person name="Childs K.L."/>
            <person name="Yandell M."/>
            <person name="Gundlach H."/>
            <person name="Mayer K.F."/>
            <person name="Schwartz D.C."/>
            <person name="Town C.D."/>
        </authorList>
    </citation>
    <scope>GENOME REANNOTATION</scope>
    <source>
        <strain evidence="1">A17</strain>
        <strain evidence="2 3">cv. Jemalong A17</strain>
    </source>
</reference>
<accession>A0A072UYP3</accession>
<protein>
    <submittedName>
        <fullName evidence="1 2">Uncharacterized protein</fullName>
    </submittedName>
</protein>
<evidence type="ECO:0000313" key="3">
    <source>
        <dbReference type="Proteomes" id="UP000002051"/>
    </source>
</evidence>
<organism evidence="1 3">
    <name type="scientific">Medicago truncatula</name>
    <name type="common">Barrel medic</name>
    <name type="synonym">Medicago tribuloides</name>
    <dbReference type="NCBI Taxonomy" id="3880"/>
    <lineage>
        <taxon>Eukaryota</taxon>
        <taxon>Viridiplantae</taxon>
        <taxon>Streptophyta</taxon>
        <taxon>Embryophyta</taxon>
        <taxon>Tracheophyta</taxon>
        <taxon>Spermatophyta</taxon>
        <taxon>Magnoliopsida</taxon>
        <taxon>eudicotyledons</taxon>
        <taxon>Gunneridae</taxon>
        <taxon>Pentapetalae</taxon>
        <taxon>rosids</taxon>
        <taxon>fabids</taxon>
        <taxon>Fabales</taxon>
        <taxon>Fabaceae</taxon>
        <taxon>Papilionoideae</taxon>
        <taxon>50 kb inversion clade</taxon>
        <taxon>NPAAA clade</taxon>
        <taxon>Hologalegina</taxon>
        <taxon>IRL clade</taxon>
        <taxon>Trifolieae</taxon>
        <taxon>Medicago</taxon>
    </lineage>
</organism>
<name>A0A072UYP3_MEDTR</name>
<keyword evidence="3" id="KW-1185">Reference proteome</keyword>
<dbReference type="Proteomes" id="UP000002051">
    <property type="component" value="Chromosome 3"/>
</dbReference>
<dbReference type="AlphaFoldDB" id="A0A072UYP3"/>
<reference evidence="2" key="3">
    <citation type="submission" date="2015-04" db="UniProtKB">
        <authorList>
            <consortium name="EnsemblPlants"/>
        </authorList>
    </citation>
    <scope>IDENTIFICATION</scope>
    <source>
        <strain evidence="2">cv. Jemalong A17</strain>
    </source>
</reference>
<reference evidence="1 3" key="1">
    <citation type="journal article" date="2011" name="Nature">
        <title>The Medicago genome provides insight into the evolution of rhizobial symbioses.</title>
        <authorList>
            <person name="Young N.D."/>
            <person name="Debelle F."/>
            <person name="Oldroyd G.E."/>
            <person name="Geurts R."/>
            <person name="Cannon S.B."/>
            <person name="Udvardi M.K."/>
            <person name="Benedito V.A."/>
            <person name="Mayer K.F."/>
            <person name="Gouzy J."/>
            <person name="Schoof H."/>
            <person name="Van de Peer Y."/>
            <person name="Proost S."/>
            <person name="Cook D.R."/>
            <person name="Meyers B.C."/>
            <person name="Spannagl M."/>
            <person name="Cheung F."/>
            <person name="De Mita S."/>
            <person name="Krishnakumar V."/>
            <person name="Gundlach H."/>
            <person name="Zhou S."/>
            <person name="Mudge J."/>
            <person name="Bharti A.K."/>
            <person name="Murray J.D."/>
            <person name="Naoumkina M.A."/>
            <person name="Rosen B."/>
            <person name="Silverstein K.A."/>
            <person name="Tang H."/>
            <person name="Rombauts S."/>
            <person name="Zhao P.X."/>
            <person name="Zhou P."/>
            <person name="Barbe V."/>
            <person name="Bardou P."/>
            <person name="Bechner M."/>
            <person name="Bellec A."/>
            <person name="Berger A."/>
            <person name="Berges H."/>
            <person name="Bidwell S."/>
            <person name="Bisseling T."/>
            <person name="Choisne N."/>
            <person name="Couloux A."/>
            <person name="Denny R."/>
            <person name="Deshpande S."/>
            <person name="Dai X."/>
            <person name="Doyle J.J."/>
            <person name="Dudez A.M."/>
            <person name="Farmer A.D."/>
            <person name="Fouteau S."/>
            <person name="Franken C."/>
            <person name="Gibelin C."/>
            <person name="Gish J."/>
            <person name="Goldstein S."/>
            <person name="Gonzalez A.J."/>
            <person name="Green P.J."/>
            <person name="Hallab A."/>
            <person name="Hartog M."/>
            <person name="Hua A."/>
            <person name="Humphray S.J."/>
            <person name="Jeong D.H."/>
            <person name="Jing Y."/>
            <person name="Jocker A."/>
            <person name="Kenton S.M."/>
            <person name="Kim D.J."/>
            <person name="Klee K."/>
            <person name="Lai H."/>
            <person name="Lang C."/>
            <person name="Lin S."/>
            <person name="Macmil S.L."/>
            <person name="Magdelenat G."/>
            <person name="Matthews L."/>
            <person name="McCorrison J."/>
            <person name="Monaghan E.L."/>
            <person name="Mun J.H."/>
            <person name="Najar F.Z."/>
            <person name="Nicholson C."/>
            <person name="Noirot C."/>
            <person name="O'Bleness M."/>
            <person name="Paule C.R."/>
            <person name="Poulain J."/>
            <person name="Prion F."/>
            <person name="Qin B."/>
            <person name="Qu C."/>
            <person name="Retzel E.F."/>
            <person name="Riddle C."/>
            <person name="Sallet E."/>
            <person name="Samain S."/>
            <person name="Samson N."/>
            <person name="Sanders I."/>
            <person name="Saurat O."/>
            <person name="Scarpelli C."/>
            <person name="Schiex T."/>
            <person name="Segurens B."/>
            <person name="Severin A.J."/>
            <person name="Sherrier D.J."/>
            <person name="Shi R."/>
            <person name="Sims S."/>
            <person name="Singer S.R."/>
            <person name="Sinharoy S."/>
            <person name="Sterck L."/>
            <person name="Viollet A."/>
            <person name="Wang B.B."/>
            <person name="Wang K."/>
            <person name="Wang M."/>
            <person name="Wang X."/>
            <person name="Warfsmann J."/>
            <person name="Weissenbach J."/>
            <person name="White D.D."/>
            <person name="White J.D."/>
            <person name="Wiley G.B."/>
            <person name="Wincker P."/>
            <person name="Xing Y."/>
            <person name="Yang L."/>
            <person name="Yao Z."/>
            <person name="Ying F."/>
            <person name="Zhai J."/>
            <person name="Zhou L."/>
            <person name="Zuber A."/>
            <person name="Denarie J."/>
            <person name="Dixon R.A."/>
            <person name="May G.D."/>
            <person name="Schwartz D.C."/>
            <person name="Rogers J."/>
            <person name="Quetier F."/>
            <person name="Town C.D."/>
            <person name="Roe B.A."/>
        </authorList>
    </citation>
    <scope>NUCLEOTIDE SEQUENCE [LARGE SCALE GENOMIC DNA]</scope>
    <source>
        <strain evidence="1">A17</strain>
        <strain evidence="2 3">cv. Jemalong A17</strain>
    </source>
</reference>
<gene>
    <name evidence="1" type="ordered locus">MTR_3g063330</name>
</gene>
<dbReference type="EnsemblPlants" id="KEH34566">
    <property type="protein sequence ID" value="KEH34566"/>
    <property type="gene ID" value="MTR_3g063330"/>
</dbReference>